<dbReference type="GO" id="GO:0005886">
    <property type="term" value="C:plasma membrane"/>
    <property type="evidence" value="ECO:0007669"/>
    <property type="project" value="UniProtKB-SubCell"/>
</dbReference>
<comment type="caution">
    <text evidence="9">The sequence shown here is derived from an EMBL/GenBank/DDBJ whole genome shotgun (WGS) entry which is preliminary data.</text>
</comment>
<dbReference type="SUPFAM" id="SSF103473">
    <property type="entry name" value="MFS general substrate transporter"/>
    <property type="match status" value="1"/>
</dbReference>
<dbReference type="PANTHER" id="PTHR23513:SF6">
    <property type="entry name" value="MAJOR FACILITATOR SUPERFAMILY ASSOCIATED DOMAIN-CONTAINING PROTEIN"/>
    <property type="match status" value="1"/>
</dbReference>
<feature type="transmembrane region" description="Helical" evidence="7">
    <location>
        <begin position="385"/>
        <end position="402"/>
    </location>
</feature>
<comment type="subcellular location">
    <subcellularLocation>
        <location evidence="1">Cell membrane</location>
        <topology evidence="1">Multi-pass membrane protein</topology>
    </subcellularLocation>
</comment>
<feature type="domain" description="Major facilitator superfamily (MFS) profile" evidence="8">
    <location>
        <begin position="1"/>
        <end position="409"/>
    </location>
</feature>
<feature type="transmembrane region" description="Helical" evidence="7">
    <location>
        <begin position="293"/>
        <end position="311"/>
    </location>
</feature>
<accession>A0A931BBC4</accession>
<evidence type="ECO:0000256" key="1">
    <source>
        <dbReference type="ARBA" id="ARBA00004651"/>
    </source>
</evidence>
<feature type="compositionally biased region" description="Low complexity" evidence="6">
    <location>
        <begin position="418"/>
        <end position="441"/>
    </location>
</feature>
<evidence type="ECO:0000313" key="10">
    <source>
        <dbReference type="Proteomes" id="UP000657385"/>
    </source>
</evidence>
<evidence type="ECO:0000256" key="7">
    <source>
        <dbReference type="SAM" id="Phobius"/>
    </source>
</evidence>
<evidence type="ECO:0000256" key="6">
    <source>
        <dbReference type="SAM" id="MobiDB-lite"/>
    </source>
</evidence>
<gene>
    <name evidence="9" type="ORF">I2501_19875</name>
</gene>
<reference evidence="9" key="1">
    <citation type="submission" date="2020-11" db="EMBL/GenBank/DDBJ databases">
        <title>Isolation and identification of active actinomycetes.</title>
        <authorList>
            <person name="Yu B."/>
        </authorList>
    </citation>
    <scope>NUCLEOTIDE SEQUENCE</scope>
    <source>
        <strain evidence="9">NEAU-YB345</strain>
    </source>
</reference>
<feature type="transmembrane region" description="Helical" evidence="7">
    <location>
        <begin position="230"/>
        <end position="253"/>
    </location>
</feature>
<feature type="region of interest" description="Disordered" evidence="6">
    <location>
        <begin position="416"/>
        <end position="487"/>
    </location>
</feature>
<feature type="transmembrane region" description="Helical" evidence="7">
    <location>
        <begin position="259"/>
        <end position="281"/>
    </location>
</feature>
<dbReference type="CDD" id="cd06173">
    <property type="entry name" value="MFS_MefA_like"/>
    <property type="match status" value="1"/>
</dbReference>
<dbReference type="AlphaFoldDB" id="A0A931BBC4"/>
<feature type="transmembrane region" description="Helical" evidence="7">
    <location>
        <begin position="106"/>
        <end position="127"/>
    </location>
</feature>
<dbReference type="Gene3D" id="1.20.1250.20">
    <property type="entry name" value="MFS general substrate transporter like domains"/>
    <property type="match status" value="1"/>
</dbReference>
<dbReference type="InterPro" id="IPR036259">
    <property type="entry name" value="MFS_trans_sf"/>
</dbReference>
<feature type="transmembrane region" description="Helical" evidence="7">
    <location>
        <begin position="358"/>
        <end position="379"/>
    </location>
</feature>
<proteinExistence type="predicted"/>
<feature type="transmembrane region" description="Helical" evidence="7">
    <location>
        <begin position="20"/>
        <end position="40"/>
    </location>
</feature>
<evidence type="ECO:0000259" key="8">
    <source>
        <dbReference type="PROSITE" id="PS50850"/>
    </source>
</evidence>
<feature type="transmembrane region" description="Helical" evidence="7">
    <location>
        <begin position="317"/>
        <end position="337"/>
    </location>
</feature>
<keyword evidence="5 7" id="KW-0472">Membrane</keyword>
<keyword evidence="4 7" id="KW-1133">Transmembrane helix</keyword>
<dbReference type="RefSeq" id="WP_196195476.1">
    <property type="nucleotide sequence ID" value="NZ_JADPRT010000008.1"/>
</dbReference>
<dbReference type="PROSITE" id="PS50850">
    <property type="entry name" value="MFS"/>
    <property type="match status" value="1"/>
</dbReference>
<feature type="compositionally biased region" description="Polar residues" evidence="6">
    <location>
        <begin position="471"/>
        <end position="481"/>
    </location>
</feature>
<name>A0A931BBC4_9ACTN</name>
<feature type="transmembrane region" description="Helical" evidence="7">
    <location>
        <begin position="79"/>
        <end position="99"/>
    </location>
</feature>
<keyword evidence="3 7" id="KW-0812">Transmembrane</keyword>
<dbReference type="InterPro" id="IPR011701">
    <property type="entry name" value="MFS"/>
</dbReference>
<sequence length="487" mass="49498">MTGLLRRDRDFRLLWTGEVAGQFGSCVTGVAMPLIALTVLHADALTVSLITAAAWLPWLLVGLPAGAWVDRLPHRPVMAVAQAVALLTVASVPAAAWAGVLSIGQLLGVALVRGTAQVFFQTAYTAYLPVLLPSQDRAEGNAKLQGSASAAQLVGLSSGGALAQLLGVTGGMLVNAGTFMVSLLCLGSIRHRPAAPAAPAPAPAKERRPLRRDIAEGLRLVAGDPWIRSFTLFGAASNLALTGFQSIQVVFLIQHVGVSATAVGLLIAASGLGGVLGAFAGPRIGARIGTARAMLVLELGLPALVLLIPLTTAGAGLGLYLAGSLCVSLGIVGGNVLKAGFQQRYCPTGLLGRVTATASVLNFGAIPLGAVLAGALAGWVGLVPAMWIMTAGVPLAALLLLASPLPRHRDFPTDACLAAPADSADPTTTDSAPEAPEAVEAADGDRPRPWARHCPGTGPVTGRQPRGGTSGETPNGTSPTARPTRFP</sequence>
<feature type="transmembrane region" description="Helical" evidence="7">
    <location>
        <begin position="47"/>
        <end position="67"/>
    </location>
</feature>
<protein>
    <submittedName>
        <fullName evidence="9">MFS transporter</fullName>
    </submittedName>
</protein>
<organism evidence="9 10">
    <name type="scientific">Streptacidiphilus fuscans</name>
    <dbReference type="NCBI Taxonomy" id="2789292"/>
    <lineage>
        <taxon>Bacteria</taxon>
        <taxon>Bacillati</taxon>
        <taxon>Actinomycetota</taxon>
        <taxon>Actinomycetes</taxon>
        <taxon>Kitasatosporales</taxon>
        <taxon>Streptomycetaceae</taxon>
        <taxon>Streptacidiphilus</taxon>
    </lineage>
</organism>
<dbReference type="InterPro" id="IPR020846">
    <property type="entry name" value="MFS_dom"/>
</dbReference>
<dbReference type="EMBL" id="JADPRT010000008">
    <property type="protein sequence ID" value="MBF9070290.1"/>
    <property type="molecule type" value="Genomic_DNA"/>
</dbReference>
<dbReference type="Pfam" id="PF07690">
    <property type="entry name" value="MFS_1"/>
    <property type="match status" value="1"/>
</dbReference>
<dbReference type="Proteomes" id="UP000657385">
    <property type="component" value="Unassembled WGS sequence"/>
</dbReference>
<evidence type="ECO:0000256" key="5">
    <source>
        <dbReference type="ARBA" id="ARBA00023136"/>
    </source>
</evidence>
<feature type="transmembrane region" description="Helical" evidence="7">
    <location>
        <begin position="161"/>
        <end position="186"/>
    </location>
</feature>
<dbReference type="PANTHER" id="PTHR23513">
    <property type="entry name" value="INTEGRAL MEMBRANE EFFLUX PROTEIN-RELATED"/>
    <property type="match status" value="1"/>
</dbReference>
<evidence type="ECO:0000256" key="4">
    <source>
        <dbReference type="ARBA" id="ARBA00022989"/>
    </source>
</evidence>
<evidence type="ECO:0000256" key="3">
    <source>
        <dbReference type="ARBA" id="ARBA00022692"/>
    </source>
</evidence>
<evidence type="ECO:0000313" key="9">
    <source>
        <dbReference type="EMBL" id="MBF9070290.1"/>
    </source>
</evidence>
<keyword evidence="10" id="KW-1185">Reference proteome</keyword>
<dbReference type="GO" id="GO:0022857">
    <property type="term" value="F:transmembrane transporter activity"/>
    <property type="evidence" value="ECO:0007669"/>
    <property type="project" value="InterPro"/>
</dbReference>
<keyword evidence="2" id="KW-1003">Cell membrane</keyword>
<evidence type="ECO:0000256" key="2">
    <source>
        <dbReference type="ARBA" id="ARBA00022475"/>
    </source>
</evidence>